<dbReference type="FunFam" id="3.40.50.720:FF:000203">
    <property type="entry name" value="D-3-phosphoglycerate dehydrogenase (SerA)"/>
    <property type="match status" value="1"/>
</dbReference>
<dbReference type="InterPro" id="IPR029752">
    <property type="entry name" value="D-isomer_DH_CS1"/>
</dbReference>
<name>A0A7V8VF26_9BACT</name>
<evidence type="ECO:0000256" key="4">
    <source>
        <dbReference type="ARBA" id="ARBA00023027"/>
    </source>
</evidence>
<accession>A0A7V8VF26</accession>
<evidence type="ECO:0000259" key="6">
    <source>
        <dbReference type="Pfam" id="PF00389"/>
    </source>
</evidence>
<dbReference type="AlphaFoldDB" id="A0A7V8VF26"/>
<keyword evidence="9" id="KW-1185">Reference proteome</keyword>
<dbReference type="GO" id="GO:0051287">
    <property type="term" value="F:NAD binding"/>
    <property type="evidence" value="ECO:0007669"/>
    <property type="project" value="InterPro"/>
</dbReference>
<dbReference type="InterPro" id="IPR006140">
    <property type="entry name" value="D-isomer_DH_NAD-bd"/>
</dbReference>
<reference evidence="8 9" key="1">
    <citation type="submission" date="2020-07" db="EMBL/GenBank/DDBJ databases">
        <title>Thermogemmata thermophila gen. nov., sp. nov., a novel moderate thermophilic planctomycete from a Kamchatka hot spring.</title>
        <authorList>
            <person name="Elcheninov A.G."/>
            <person name="Podosokorskaya O.A."/>
            <person name="Kovaleva O.L."/>
            <person name="Novikov A."/>
            <person name="Bonch-Osmolovskaya E.A."/>
            <person name="Toshchakov S.V."/>
            <person name="Kublanov I.V."/>
        </authorList>
    </citation>
    <scope>NUCLEOTIDE SEQUENCE [LARGE SCALE GENOMIC DNA]</scope>
    <source>
        <strain evidence="8 9">2918</strain>
    </source>
</reference>
<dbReference type="EMBL" id="JACEFB010000008">
    <property type="protein sequence ID" value="MBA2226786.1"/>
    <property type="molecule type" value="Genomic_DNA"/>
</dbReference>
<evidence type="ECO:0000256" key="1">
    <source>
        <dbReference type="ARBA" id="ARBA00005854"/>
    </source>
</evidence>
<dbReference type="CDD" id="cd12172">
    <property type="entry name" value="PGDH_like_2"/>
    <property type="match status" value="1"/>
</dbReference>
<dbReference type="PANTHER" id="PTHR42789:SF1">
    <property type="entry name" value="D-ISOMER SPECIFIC 2-HYDROXYACID DEHYDROGENASE FAMILY PROTEIN (AFU_ORTHOLOGUE AFUA_6G10090)"/>
    <property type="match status" value="1"/>
</dbReference>
<feature type="domain" description="D-isomer specific 2-hydroxyacid dehydrogenase NAD-binding" evidence="7">
    <location>
        <begin position="123"/>
        <end position="295"/>
    </location>
</feature>
<dbReference type="Proteomes" id="UP000542342">
    <property type="component" value="Unassembled WGS sequence"/>
</dbReference>
<dbReference type="GO" id="GO:0016616">
    <property type="term" value="F:oxidoreductase activity, acting on the CH-OH group of donors, NAD or NADP as acceptor"/>
    <property type="evidence" value="ECO:0007669"/>
    <property type="project" value="InterPro"/>
</dbReference>
<dbReference type="RefSeq" id="WP_194538231.1">
    <property type="nucleotide sequence ID" value="NZ_JACEFB010000008.1"/>
</dbReference>
<evidence type="ECO:0000313" key="9">
    <source>
        <dbReference type="Proteomes" id="UP000542342"/>
    </source>
</evidence>
<dbReference type="PANTHER" id="PTHR42789">
    <property type="entry name" value="D-ISOMER SPECIFIC 2-HYDROXYACID DEHYDROGENASE FAMILY PROTEIN (AFU_ORTHOLOGUE AFUA_6G10090)"/>
    <property type="match status" value="1"/>
</dbReference>
<proteinExistence type="inferred from homology"/>
<evidence type="ECO:0000256" key="3">
    <source>
        <dbReference type="ARBA" id="ARBA00023002"/>
    </source>
</evidence>
<dbReference type="InterPro" id="IPR050857">
    <property type="entry name" value="D-2-hydroxyacid_DH"/>
</dbReference>
<evidence type="ECO:0000313" key="8">
    <source>
        <dbReference type="EMBL" id="MBA2226786.1"/>
    </source>
</evidence>
<feature type="domain" description="D-isomer specific 2-hydroxyacid dehydrogenase catalytic" evidence="6">
    <location>
        <begin position="24"/>
        <end position="323"/>
    </location>
</feature>
<comment type="caution">
    <text evidence="8">The sequence shown here is derived from an EMBL/GenBank/DDBJ whole genome shotgun (WGS) entry which is preliminary data.</text>
</comment>
<dbReference type="InterPro" id="IPR006139">
    <property type="entry name" value="D-isomer_2_OHA_DH_cat_dom"/>
</dbReference>
<dbReference type="Pfam" id="PF02826">
    <property type="entry name" value="2-Hacid_dh_C"/>
    <property type="match status" value="1"/>
</dbReference>
<evidence type="ECO:0000256" key="5">
    <source>
        <dbReference type="RuleBase" id="RU003719"/>
    </source>
</evidence>
<keyword evidence="4" id="KW-0520">NAD</keyword>
<dbReference type="GO" id="GO:0008652">
    <property type="term" value="P:amino acid biosynthetic process"/>
    <property type="evidence" value="ECO:0007669"/>
    <property type="project" value="UniProtKB-KW"/>
</dbReference>
<dbReference type="Pfam" id="PF00389">
    <property type="entry name" value="2-Hacid_dh"/>
    <property type="match status" value="1"/>
</dbReference>
<protein>
    <submittedName>
        <fullName evidence="8">Phosphoglycerate dehydrogenase</fullName>
    </submittedName>
</protein>
<dbReference type="SUPFAM" id="SSF52283">
    <property type="entry name" value="Formate/glycerate dehydrogenase catalytic domain-like"/>
    <property type="match status" value="1"/>
</dbReference>
<evidence type="ECO:0000259" key="7">
    <source>
        <dbReference type="Pfam" id="PF02826"/>
    </source>
</evidence>
<sequence>MSGARGRVLVGPAPLRQIESVFGPILREAGLEVEYPPRRQILEEVQMTEEELLEQLPGCVAAIAGSEPYTRRVIERAAAAGLLVIARAGVGYDGVDVAAASEHGVAVCYAPGTNHEAVAEHTFALMLGWLRNIRGQDQAIRRGEWPRRVVEPARGKVLGIIGLGRIGKAVARRGRAFGMTVLAYDIAPDHAFAAAEGVELVPLETLLRQADVVSLHVPKTPQTVNLLCRQTLQWMKPTALLINTARGGIVNESDLYEALQSGRLAGAALDVFAEEPPLGSPLLQLDNVLLTAHTAGVDRRSREEMARIPAQAIARLLAGEWPAEWIVNPQVQAAFVRRWRQWKG</sequence>
<keyword evidence="3 5" id="KW-0560">Oxidoreductase</keyword>
<organism evidence="8 9">
    <name type="scientific">Thermogemmata fonticola</name>
    <dbReference type="NCBI Taxonomy" id="2755323"/>
    <lineage>
        <taxon>Bacteria</taxon>
        <taxon>Pseudomonadati</taxon>
        <taxon>Planctomycetota</taxon>
        <taxon>Planctomycetia</taxon>
        <taxon>Gemmatales</taxon>
        <taxon>Gemmataceae</taxon>
        <taxon>Thermogemmata</taxon>
    </lineage>
</organism>
<gene>
    <name evidence="8" type="ORF">H0921_11505</name>
</gene>
<evidence type="ECO:0000256" key="2">
    <source>
        <dbReference type="ARBA" id="ARBA00022605"/>
    </source>
</evidence>
<dbReference type="PROSITE" id="PS00065">
    <property type="entry name" value="D_2_HYDROXYACID_DH_1"/>
    <property type="match status" value="1"/>
</dbReference>
<dbReference type="PROSITE" id="PS00671">
    <property type="entry name" value="D_2_HYDROXYACID_DH_3"/>
    <property type="match status" value="1"/>
</dbReference>
<dbReference type="InterPro" id="IPR029753">
    <property type="entry name" value="D-isomer_DH_CS"/>
</dbReference>
<dbReference type="SUPFAM" id="SSF51735">
    <property type="entry name" value="NAD(P)-binding Rossmann-fold domains"/>
    <property type="match status" value="1"/>
</dbReference>
<keyword evidence="2" id="KW-0028">Amino-acid biosynthesis</keyword>
<dbReference type="Gene3D" id="3.40.50.720">
    <property type="entry name" value="NAD(P)-binding Rossmann-like Domain"/>
    <property type="match status" value="2"/>
</dbReference>
<comment type="similarity">
    <text evidence="1 5">Belongs to the D-isomer specific 2-hydroxyacid dehydrogenase family.</text>
</comment>
<dbReference type="InterPro" id="IPR036291">
    <property type="entry name" value="NAD(P)-bd_dom_sf"/>
</dbReference>